<name>A0ABN6D0M3_9BURK</name>
<proteinExistence type="predicted"/>
<dbReference type="RefSeq" id="WP_223907339.1">
    <property type="nucleotide sequence ID" value="NZ_AP024238.1"/>
</dbReference>
<feature type="compositionally biased region" description="Polar residues" evidence="1">
    <location>
        <begin position="237"/>
        <end position="264"/>
    </location>
</feature>
<dbReference type="Proteomes" id="UP000824366">
    <property type="component" value="Chromosome"/>
</dbReference>
<accession>A0ABN6D0M3</accession>
<reference evidence="2 3" key="1">
    <citation type="journal article" date="2021" name="Microbiol. Spectr.">
        <title>A Single Bacterium Capable of Oxidation and Reduction of Iron at Circumneutral pH.</title>
        <authorList>
            <person name="Kato S."/>
            <person name="Ohkuma M."/>
        </authorList>
    </citation>
    <scope>NUCLEOTIDE SEQUENCE [LARGE SCALE GENOMIC DNA]</scope>
    <source>
        <strain evidence="2 3">MIZ03</strain>
    </source>
</reference>
<keyword evidence="3" id="KW-1185">Reference proteome</keyword>
<feature type="region of interest" description="Disordered" evidence="1">
    <location>
        <begin position="49"/>
        <end position="275"/>
    </location>
</feature>
<evidence type="ECO:0000313" key="2">
    <source>
        <dbReference type="EMBL" id="BCO25532.1"/>
    </source>
</evidence>
<dbReference type="EMBL" id="AP024238">
    <property type="protein sequence ID" value="BCO25532.1"/>
    <property type="molecule type" value="Genomic_DNA"/>
</dbReference>
<gene>
    <name evidence="2" type="ORF">MIZ03_0393</name>
</gene>
<evidence type="ECO:0000313" key="3">
    <source>
        <dbReference type="Proteomes" id="UP000824366"/>
    </source>
</evidence>
<evidence type="ECO:0000256" key="1">
    <source>
        <dbReference type="SAM" id="MobiDB-lite"/>
    </source>
</evidence>
<protein>
    <submittedName>
        <fullName evidence="2">Uncharacterized protein</fullName>
    </submittedName>
</protein>
<sequence>MTIPKDKLAPIFRSLHPDESVITKVASTSAQEAAEKWPLFRVLAPKKPASTPVLSDADKQNWTSSNTEPILPSPPMATTSSLSDKLASGLSKMAGKKKPTATKPTKDLKTAEQPSLARAKLVPELPSRQVPEKPTAPAFPPAPEFTGRHETKPLTVERASPPSGVLKPVTPHEAISAPKTETIPTPNLIPDKPVKPKRIRKPTTPTKTQSEPVLRETPVQPLEITHETPESPLPATPSKTTGSLQSLLSKLQNPPNTTATSTVKTPAFLNRLNKK</sequence>
<organism evidence="2 3">
    <name type="scientific">Rhodoferax lithotrophicus</name>
    <dbReference type="NCBI Taxonomy" id="2798804"/>
    <lineage>
        <taxon>Bacteria</taxon>
        <taxon>Pseudomonadati</taxon>
        <taxon>Pseudomonadota</taxon>
        <taxon>Betaproteobacteria</taxon>
        <taxon>Burkholderiales</taxon>
        <taxon>Comamonadaceae</taxon>
        <taxon>Rhodoferax</taxon>
    </lineage>
</organism>